<comment type="caution">
    <text evidence="1">The sequence shown here is derived from an EMBL/GenBank/DDBJ whole genome shotgun (WGS) entry which is preliminary data.</text>
</comment>
<dbReference type="InterPro" id="IPR013320">
    <property type="entry name" value="ConA-like_dom_sf"/>
</dbReference>
<dbReference type="EMBL" id="LAZR01020306">
    <property type="protein sequence ID" value="KKL89366.1"/>
    <property type="molecule type" value="Genomic_DNA"/>
</dbReference>
<feature type="non-terminal residue" evidence="1">
    <location>
        <position position="1"/>
    </location>
</feature>
<dbReference type="AlphaFoldDB" id="A0A0F9GFN8"/>
<proteinExistence type="predicted"/>
<evidence type="ECO:0008006" key="2">
    <source>
        <dbReference type="Google" id="ProtNLM"/>
    </source>
</evidence>
<dbReference type="Pfam" id="PF13385">
    <property type="entry name" value="Laminin_G_3"/>
    <property type="match status" value="1"/>
</dbReference>
<protein>
    <recommendedName>
        <fullName evidence="2">Laminin G domain-containing protein</fullName>
    </recommendedName>
</protein>
<dbReference type="Gene3D" id="2.60.120.200">
    <property type="match status" value="1"/>
</dbReference>
<dbReference type="SUPFAM" id="SSF49899">
    <property type="entry name" value="Concanavalin A-like lectins/glucanases"/>
    <property type="match status" value="1"/>
</dbReference>
<accession>A0A0F9GFN8</accession>
<evidence type="ECO:0000313" key="1">
    <source>
        <dbReference type="EMBL" id="KKL89366.1"/>
    </source>
</evidence>
<organism evidence="1">
    <name type="scientific">marine sediment metagenome</name>
    <dbReference type="NCBI Taxonomy" id="412755"/>
    <lineage>
        <taxon>unclassified sequences</taxon>
        <taxon>metagenomes</taxon>
        <taxon>ecological metagenomes</taxon>
    </lineage>
</organism>
<gene>
    <name evidence="1" type="ORF">LCGC14_1915410</name>
</gene>
<name>A0A0F9GFN8_9ZZZZ</name>
<reference evidence="1" key="1">
    <citation type="journal article" date="2015" name="Nature">
        <title>Complex archaea that bridge the gap between prokaryotes and eukaryotes.</title>
        <authorList>
            <person name="Spang A."/>
            <person name="Saw J.H."/>
            <person name="Jorgensen S.L."/>
            <person name="Zaremba-Niedzwiedzka K."/>
            <person name="Martijn J."/>
            <person name="Lind A.E."/>
            <person name="van Eijk R."/>
            <person name="Schleper C."/>
            <person name="Guy L."/>
            <person name="Ettema T.J."/>
        </authorList>
    </citation>
    <scope>NUCLEOTIDE SEQUENCE</scope>
</reference>
<sequence>VNMEDVDWVAGKLNNCLLFDGVNEYVDCGDIANFERTDLFSIECWIKTSIGTTQVICSRVNYTTDQGWQLITNNNKIRVYLMGSVTNRIIVETNTAINDGSWHHVIVTYDGSSLSNGVTIYLDNNTNNTIIQNNLSLTILNTGSCQITGGSGALYPIGVKGSERSRILTTKHFISVKSRGNVSLAMSRCAKNVSTPLTLKP</sequence>